<dbReference type="STRING" id="765257.A0A0C9Z8T5"/>
<protein>
    <submittedName>
        <fullName evidence="2">Uncharacterized protein</fullName>
    </submittedName>
</protein>
<dbReference type="OrthoDB" id="3269759at2759"/>
<feature type="region of interest" description="Disordered" evidence="1">
    <location>
        <begin position="41"/>
        <end position="71"/>
    </location>
</feature>
<reference evidence="2 3" key="1">
    <citation type="submission" date="2014-04" db="EMBL/GenBank/DDBJ databases">
        <authorList>
            <consortium name="DOE Joint Genome Institute"/>
            <person name="Kuo A."/>
            <person name="Kohler A."/>
            <person name="Costa M.D."/>
            <person name="Nagy L.G."/>
            <person name="Floudas D."/>
            <person name="Copeland A."/>
            <person name="Barry K.W."/>
            <person name="Cichocki N."/>
            <person name="Veneault-Fourrey C."/>
            <person name="LaButti K."/>
            <person name="Lindquist E.A."/>
            <person name="Lipzen A."/>
            <person name="Lundell T."/>
            <person name="Morin E."/>
            <person name="Murat C."/>
            <person name="Sun H."/>
            <person name="Tunlid A."/>
            <person name="Henrissat B."/>
            <person name="Grigoriev I.V."/>
            <person name="Hibbett D.S."/>
            <person name="Martin F."/>
            <person name="Nordberg H.P."/>
            <person name="Cantor M.N."/>
            <person name="Hua S.X."/>
        </authorList>
    </citation>
    <scope>NUCLEOTIDE SEQUENCE [LARGE SCALE GENOMIC DNA]</scope>
    <source>
        <strain evidence="2 3">441</strain>
    </source>
</reference>
<name>A0A0C9Z8T5_9AGAM</name>
<sequence>MSFETKLGDEFLKVPKLAAEGTNWVTYKDRLLWSVEARGLGGHLDGSETEPEDPKSLTGRGESWAPTTSAEKKEVEVWKAEMKTWQMGKAIIKQQIAGTLPNTLFTQIKRLKSAYEIFRHLAKLFEQ</sequence>
<dbReference type="AlphaFoldDB" id="A0A0C9Z8T5"/>
<gene>
    <name evidence="2" type="ORF">PISMIDRAFT_269806</name>
</gene>
<evidence type="ECO:0000256" key="1">
    <source>
        <dbReference type="SAM" id="MobiDB-lite"/>
    </source>
</evidence>
<proteinExistence type="predicted"/>
<organism evidence="2 3">
    <name type="scientific">Pisolithus microcarpus 441</name>
    <dbReference type="NCBI Taxonomy" id="765257"/>
    <lineage>
        <taxon>Eukaryota</taxon>
        <taxon>Fungi</taxon>
        <taxon>Dikarya</taxon>
        <taxon>Basidiomycota</taxon>
        <taxon>Agaricomycotina</taxon>
        <taxon>Agaricomycetes</taxon>
        <taxon>Agaricomycetidae</taxon>
        <taxon>Boletales</taxon>
        <taxon>Sclerodermatineae</taxon>
        <taxon>Pisolithaceae</taxon>
        <taxon>Pisolithus</taxon>
    </lineage>
</organism>
<keyword evidence="3" id="KW-1185">Reference proteome</keyword>
<evidence type="ECO:0000313" key="2">
    <source>
        <dbReference type="EMBL" id="KIK16308.1"/>
    </source>
</evidence>
<reference evidence="3" key="2">
    <citation type="submission" date="2015-01" db="EMBL/GenBank/DDBJ databases">
        <title>Evolutionary Origins and Diversification of the Mycorrhizal Mutualists.</title>
        <authorList>
            <consortium name="DOE Joint Genome Institute"/>
            <consortium name="Mycorrhizal Genomics Consortium"/>
            <person name="Kohler A."/>
            <person name="Kuo A."/>
            <person name="Nagy L.G."/>
            <person name="Floudas D."/>
            <person name="Copeland A."/>
            <person name="Barry K.W."/>
            <person name="Cichocki N."/>
            <person name="Veneault-Fourrey C."/>
            <person name="LaButti K."/>
            <person name="Lindquist E.A."/>
            <person name="Lipzen A."/>
            <person name="Lundell T."/>
            <person name="Morin E."/>
            <person name="Murat C."/>
            <person name="Riley R."/>
            <person name="Ohm R."/>
            <person name="Sun H."/>
            <person name="Tunlid A."/>
            <person name="Henrissat B."/>
            <person name="Grigoriev I.V."/>
            <person name="Hibbett D.S."/>
            <person name="Martin F."/>
        </authorList>
    </citation>
    <scope>NUCLEOTIDE SEQUENCE [LARGE SCALE GENOMIC DNA]</scope>
    <source>
        <strain evidence="3">441</strain>
    </source>
</reference>
<dbReference type="HOGENOM" id="CLU_078575_3_1_1"/>
<accession>A0A0C9Z8T5</accession>
<dbReference type="EMBL" id="KN833862">
    <property type="protein sequence ID" value="KIK16308.1"/>
    <property type="molecule type" value="Genomic_DNA"/>
</dbReference>
<dbReference type="Proteomes" id="UP000054018">
    <property type="component" value="Unassembled WGS sequence"/>
</dbReference>
<evidence type="ECO:0000313" key="3">
    <source>
        <dbReference type="Proteomes" id="UP000054018"/>
    </source>
</evidence>